<feature type="transmembrane region" description="Helical" evidence="6">
    <location>
        <begin position="148"/>
        <end position="166"/>
    </location>
</feature>
<accession>A0ABY8H8S9</accession>
<feature type="domain" description="ABC transmembrane type-1" evidence="7">
    <location>
        <begin position="38"/>
        <end position="312"/>
    </location>
</feature>
<evidence type="ECO:0000313" key="8">
    <source>
        <dbReference type="EMBL" id="WFP17572.1"/>
    </source>
</evidence>
<proteinExistence type="predicted"/>
<dbReference type="InterPro" id="IPR036640">
    <property type="entry name" value="ABC1_TM_sf"/>
</dbReference>
<dbReference type="CDD" id="cd00267">
    <property type="entry name" value="ABC_ATPase"/>
    <property type="match status" value="1"/>
</dbReference>
<reference evidence="8 9" key="1">
    <citation type="submission" date="2023-04" db="EMBL/GenBank/DDBJ databases">
        <title>Funneling lignin-derived compounds into biodiesel using alkali-halophilic Citricoccus sp. P2.</title>
        <authorList>
            <person name="Luo C.-B."/>
        </authorList>
    </citation>
    <scope>NUCLEOTIDE SEQUENCE [LARGE SCALE GENOMIC DNA]</scope>
    <source>
        <strain evidence="8 9">P2</strain>
    </source>
</reference>
<dbReference type="InterPro" id="IPR039421">
    <property type="entry name" value="Type_1_exporter"/>
</dbReference>
<keyword evidence="2 6" id="KW-0812">Transmembrane</keyword>
<evidence type="ECO:0000256" key="3">
    <source>
        <dbReference type="ARBA" id="ARBA00022989"/>
    </source>
</evidence>
<evidence type="ECO:0000256" key="4">
    <source>
        <dbReference type="ARBA" id="ARBA00023136"/>
    </source>
</evidence>
<dbReference type="SUPFAM" id="SSF52540">
    <property type="entry name" value="P-loop containing nucleoside triphosphate hydrolases"/>
    <property type="match status" value="1"/>
</dbReference>
<dbReference type="EMBL" id="CP121252">
    <property type="protein sequence ID" value="WFP17572.1"/>
    <property type="molecule type" value="Genomic_DNA"/>
</dbReference>
<feature type="transmembrane region" description="Helical" evidence="6">
    <location>
        <begin position="259"/>
        <end position="281"/>
    </location>
</feature>
<feature type="compositionally biased region" description="Polar residues" evidence="5">
    <location>
        <begin position="1"/>
        <end position="12"/>
    </location>
</feature>
<organism evidence="8 9">
    <name type="scientific">Citricoccus muralis</name>
    <dbReference type="NCBI Taxonomy" id="169134"/>
    <lineage>
        <taxon>Bacteria</taxon>
        <taxon>Bacillati</taxon>
        <taxon>Actinomycetota</taxon>
        <taxon>Actinomycetes</taxon>
        <taxon>Micrococcales</taxon>
        <taxon>Micrococcaceae</taxon>
        <taxon>Citricoccus</taxon>
    </lineage>
</organism>
<name>A0ABY8H8S9_9MICC</name>
<dbReference type="PANTHER" id="PTHR24221">
    <property type="entry name" value="ATP-BINDING CASSETTE SUB-FAMILY B"/>
    <property type="match status" value="1"/>
</dbReference>
<feature type="transmembrane region" description="Helical" evidence="6">
    <location>
        <begin position="172"/>
        <end position="192"/>
    </location>
</feature>
<feature type="region of interest" description="Disordered" evidence="5">
    <location>
        <begin position="1"/>
        <end position="20"/>
    </location>
</feature>
<feature type="transmembrane region" description="Helical" evidence="6">
    <location>
        <begin position="75"/>
        <end position="94"/>
    </location>
</feature>
<gene>
    <name evidence="8" type="ORF">P8192_05570</name>
</gene>
<sequence>MMAVTTHPSTRSNDSRDPAMPRVWKGRRRLLLLQLVGCGVAQAVAGLAMALLVETLLSAASAEPGTDPAHALPTWMLVAGLVGSVLGIGIIRWIERIVAEDLGQDYVFEQRRRLVTAAFGGAGNRSLGVIVTRASNDLTAVRTWISRGLVPLLTGLPLILVVLGALTFSHLVIAAAVALPLLLMAALLPWLARMARERARTVRRMRGRMSARIADAVKAGDSVILAGAVRRELNAVDRDSRKVVDAAVQRSYVTGLIRALTVTAASLSTVAVVLLSTFGWIDTASVASVMTLLGVMSTPLTDLGQVVEYRQNFRAARRVIAPVLHQAQELTAAEAERERRWEEVEAEAEAQPGNTPAGVDVVGATIAHRDTHVRLSALHAAPGSVVQLQATDPLRRRQALDAMLMAAEDSPAKVRIAGAEYPLAPLRERRHLVGVAARHLPLERGSVRRLVAYRTPEASDGEIRWMLDRVGLLETVEDHPRDLGRRLKNDGAPWTAQQVARLKVARAFLGQPPLVVLDEVDQDLNTDGLRRLAGLIDRHPGVVLVSSSNPQALLRYSRRAEAGAVLWNVDAEPVTAELPVLHASG</sequence>
<dbReference type="RefSeq" id="WP_278159186.1">
    <property type="nucleotide sequence ID" value="NZ_CP121252.1"/>
</dbReference>
<dbReference type="Gene3D" id="3.40.50.300">
    <property type="entry name" value="P-loop containing nucleotide triphosphate hydrolases"/>
    <property type="match status" value="1"/>
</dbReference>
<comment type="subcellular location">
    <subcellularLocation>
        <location evidence="1">Cell membrane</location>
        <topology evidence="1">Multi-pass membrane protein</topology>
    </subcellularLocation>
</comment>
<dbReference type="Pfam" id="PF00664">
    <property type="entry name" value="ABC_membrane"/>
    <property type="match status" value="1"/>
</dbReference>
<dbReference type="Gene3D" id="1.20.1560.10">
    <property type="entry name" value="ABC transporter type 1, transmembrane domain"/>
    <property type="match status" value="1"/>
</dbReference>
<protein>
    <submittedName>
        <fullName evidence="8">ABC transporter transmembrane domain-containing protein</fullName>
    </submittedName>
</protein>
<evidence type="ECO:0000256" key="2">
    <source>
        <dbReference type="ARBA" id="ARBA00022692"/>
    </source>
</evidence>
<dbReference type="InterPro" id="IPR011527">
    <property type="entry name" value="ABC1_TM_dom"/>
</dbReference>
<evidence type="ECO:0000313" key="9">
    <source>
        <dbReference type="Proteomes" id="UP001219037"/>
    </source>
</evidence>
<keyword evidence="9" id="KW-1185">Reference proteome</keyword>
<dbReference type="InterPro" id="IPR027417">
    <property type="entry name" value="P-loop_NTPase"/>
</dbReference>
<dbReference type="PROSITE" id="PS50929">
    <property type="entry name" value="ABC_TM1F"/>
    <property type="match status" value="1"/>
</dbReference>
<evidence type="ECO:0000259" key="7">
    <source>
        <dbReference type="PROSITE" id="PS50929"/>
    </source>
</evidence>
<dbReference type="Proteomes" id="UP001219037">
    <property type="component" value="Chromosome"/>
</dbReference>
<keyword evidence="3 6" id="KW-1133">Transmembrane helix</keyword>
<dbReference type="SUPFAM" id="SSF90123">
    <property type="entry name" value="ABC transporter transmembrane region"/>
    <property type="match status" value="1"/>
</dbReference>
<evidence type="ECO:0000256" key="1">
    <source>
        <dbReference type="ARBA" id="ARBA00004651"/>
    </source>
</evidence>
<dbReference type="PANTHER" id="PTHR24221:SF654">
    <property type="entry name" value="ATP-BINDING CASSETTE SUB-FAMILY B MEMBER 6"/>
    <property type="match status" value="1"/>
</dbReference>
<keyword evidence="4 6" id="KW-0472">Membrane</keyword>
<evidence type="ECO:0000256" key="6">
    <source>
        <dbReference type="SAM" id="Phobius"/>
    </source>
</evidence>
<evidence type="ECO:0000256" key="5">
    <source>
        <dbReference type="SAM" id="MobiDB-lite"/>
    </source>
</evidence>